<dbReference type="PANTHER" id="PTHR30411:SF4">
    <property type="entry name" value="YBAK_AMINOACYL-TRNA SYNTHETASE-ASSOCIATED DOMAIN-CONTAINING PROTEIN"/>
    <property type="match status" value="1"/>
</dbReference>
<dbReference type="GeneID" id="17280031"/>
<evidence type="ECO:0000313" key="1">
    <source>
        <dbReference type="EnsemblProtists" id="EOD34761"/>
    </source>
</evidence>
<protein>
    <recommendedName>
        <fullName evidence="3">YbaK/aminoacyl-tRNA synthetase-associated domain-containing protein</fullName>
    </recommendedName>
</protein>
<dbReference type="HOGENOM" id="CLU_081957_0_0_1"/>
<dbReference type="AlphaFoldDB" id="A0A0D3KG76"/>
<sequence>SPAAAAPPHDSSPVQARLELVARELGLSSARFCRTPQDYYEHELEWRRDVLGACSTAALCKSMIMENTRLSGVSAAEAAGLGRYKRVCVVLQYDGPKLDKHKLTDVVRGLEGRHAAAKRQYSLRMVSGEESLALSGFEHNAVTPLGMATPMPLLVSERLRGLADGTAWLGGGEPDLKLRVDIRQFV</sequence>
<reference evidence="1" key="2">
    <citation type="submission" date="2024-10" db="UniProtKB">
        <authorList>
            <consortium name="EnsemblProtists"/>
        </authorList>
    </citation>
    <scope>IDENTIFICATION</scope>
</reference>
<dbReference type="GO" id="GO:0002161">
    <property type="term" value="F:aminoacyl-tRNA deacylase activity"/>
    <property type="evidence" value="ECO:0007669"/>
    <property type="project" value="InterPro"/>
</dbReference>
<dbReference type="RefSeq" id="XP_005787190.1">
    <property type="nucleotide sequence ID" value="XM_005787133.1"/>
</dbReference>
<dbReference type="KEGG" id="ehx:EMIHUDRAFT_56719"/>
<name>A0A0D3KG76_EMIH1</name>
<evidence type="ECO:0000313" key="2">
    <source>
        <dbReference type="Proteomes" id="UP000013827"/>
    </source>
</evidence>
<dbReference type="SUPFAM" id="SSF55826">
    <property type="entry name" value="YbaK/ProRS associated domain"/>
    <property type="match status" value="1"/>
</dbReference>
<dbReference type="PANTHER" id="PTHR30411">
    <property type="entry name" value="CYTOPLASMIC PROTEIN"/>
    <property type="match status" value="1"/>
</dbReference>
<dbReference type="Proteomes" id="UP000013827">
    <property type="component" value="Unassembled WGS sequence"/>
</dbReference>
<reference evidence="2" key="1">
    <citation type="journal article" date="2013" name="Nature">
        <title>Pan genome of the phytoplankton Emiliania underpins its global distribution.</title>
        <authorList>
            <person name="Read B.A."/>
            <person name="Kegel J."/>
            <person name="Klute M.J."/>
            <person name="Kuo A."/>
            <person name="Lefebvre S.C."/>
            <person name="Maumus F."/>
            <person name="Mayer C."/>
            <person name="Miller J."/>
            <person name="Monier A."/>
            <person name="Salamov A."/>
            <person name="Young J."/>
            <person name="Aguilar M."/>
            <person name="Claverie J.M."/>
            <person name="Frickenhaus S."/>
            <person name="Gonzalez K."/>
            <person name="Herman E.K."/>
            <person name="Lin Y.C."/>
            <person name="Napier J."/>
            <person name="Ogata H."/>
            <person name="Sarno A.F."/>
            <person name="Shmutz J."/>
            <person name="Schroeder D."/>
            <person name="de Vargas C."/>
            <person name="Verret F."/>
            <person name="von Dassow P."/>
            <person name="Valentin K."/>
            <person name="Van de Peer Y."/>
            <person name="Wheeler G."/>
            <person name="Dacks J.B."/>
            <person name="Delwiche C.F."/>
            <person name="Dyhrman S.T."/>
            <person name="Glockner G."/>
            <person name="John U."/>
            <person name="Richards T."/>
            <person name="Worden A.Z."/>
            <person name="Zhang X."/>
            <person name="Grigoriev I.V."/>
            <person name="Allen A.E."/>
            <person name="Bidle K."/>
            <person name="Borodovsky M."/>
            <person name="Bowler C."/>
            <person name="Brownlee C."/>
            <person name="Cock J.M."/>
            <person name="Elias M."/>
            <person name="Gladyshev V.N."/>
            <person name="Groth M."/>
            <person name="Guda C."/>
            <person name="Hadaegh A."/>
            <person name="Iglesias-Rodriguez M.D."/>
            <person name="Jenkins J."/>
            <person name="Jones B.M."/>
            <person name="Lawson T."/>
            <person name="Leese F."/>
            <person name="Lindquist E."/>
            <person name="Lobanov A."/>
            <person name="Lomsadze A."/>
            <person name="Malik S.B."/>
            <person name="Marsh M.E."/>
            <person name="Mackinder L."/>
            <person name="Mock T."/>
            <person name="Mueller-Roeber B."/>
            <person name="Pagarete A."/>
            <person name="Parker M."/>
            <person name="Probert I."/>
            <person name="Quesneville H."/>
            <person name="Raines C."/>
            <person name="Rensing S.A."/>
            <person name="Riano-Pachon D.M."/>
            <person name="Richier S."/>
            <person name="Rokitta S."/>
            <person name="Shiraiwa Y."/>
            <person name="Soanes D.M."/>
            <person name="van der Giezen M."/>
            <person name="Wahlund T.M."/>
            <person name="Williams B."/>
            <person name="Wilson W."/>
            <person name="Wolfe G."/>
            <person name="Wurch L.L."/>
        </authorList>
    </citation>
    <scope>NUCLEOTIDE SEQUENCE</scope>
</reference>
<organism evidence="1 2">
    <name type="scientific">Emiliania huxleyi (strain CCMP1516)</name>
    <dbReference type="NCBI Taxonomy" id="280463"/>
    <lineage>
        <taxon>Eukaryota</taxon>
        <taxon>Haptista</taxon>
        <taxon>Haptophyta</taxon>
        <taxon>Prymnesiophyceae</taxon>
        <taxon>Isochrysidales</taxon>
        <taxon>Noelaerhabdaceae</taxon>
        <taxon>Emiliania</taxon>
    </lineage>
</organism>
<dbReference type="EnsemblProtists" id="EOD34761">
    <property type="protein sequence ID" value="EOD34761"/>
    <property type="gene ID" value="EMIHUDRAFT_56719"/>
</dbReference>
<dbReference type="InterPro" id="IPR036754">
    <property type="entry name" value="YbaK/aa-tRNA-synt-asso_dom_sf"/>
</dbReference>
<dbReference type="OMA" id="HIDWKLG"/>
<dbReference type="CDD" id="cd04332">
    <property type="entry name" value="YbaK_like"/>
    <property type="match status" value="1"/>
</dbReference>
<evidence type="ECO:0008006" key="3">
    <source>
        <dbReference type="Google" id="ProtNLM"/>
    </source>
</evidence>
<dbReference type="PaxDb" id="2903-EOD34761"/>
<keyword evidence="2" id="KW-1185">Reference proteome</keyword>
<proteinExistence type="predicted"/>
<dbReference type="eggNOG" id="ENOG502QTG1">
    <property type="taxonomic scope" value="Eukaryota"/>
</dbReference>
<dbReference type="Gene3D" id="3.90.960.10">
    <property type="entry name" value="YbaK/aminoacyl-tRNA synthetase-associated domain"/>
    <property type="match status" value="1"/>
</dbReference>
<accession>A0A0D3KG76</accession>